<keyword evidence="1" id="KW-0472">Membrane</keyword>
<accession>A0A1I1G353</accession>
<gene>
    <name evidence="2" type="ORF">SAMN04488094_102404</name>
</gene>
<organism evidence="2 3">
    <name type="scientific">Tropicimonas isoalkanivorans</name>
    <dbReference type="NCBI Taxonomy" id="441112"/>
    <lineage>
        <taxon>Bacteria</taxon>
        <taxon>Pseudomonadati</taxon>
        <taxon>Pseudomonadota</taxon>
        <taxon>Alphaproteobacteria</taxon>
        <taxon>Rhodobacterales</taxon>
        <taxon>Roseobacteraceae</taxon>
        <taxon>Tropicimonas</taxon>
    </lineage>
</organism>
<feature type="transmembrane region" description="Helical" evidence="1">
    <location>
        <begin position="139"/>
        <end position="156"/>
    </location>
</feature>
<dbReference type="AlphaFoldDB" id="A0A1I1G353"/>
<dbReference type="Proteomes" id="UP000198728">
    <property type="component" value="Unassembled WGS sequence"/>
</dbReference>
<keyword evidence="3" id="KW-1185">Reference proteome</keyword>
<keyword evidence="1" id="KW-0812">Transmembrane</keyword>
<dbReference type="EMBL" id="FOLG01000002">
    <property type="protein sequence ID" value="SFC06157.1"/>
    <property type="molecule type" value="Genomic_DNA"/>
</dbReference>
<proteinExistence type="predicted"/>
<protein>
    <submittedName>
        <fullName evidence="2">Uncharacterized protein</fullName>
    </submittedName>
</protein>
<feature type="transmembrane region" description="Helical" evidence="1">
    <location>
        <begin position="15"/>
        <end position="36"/>
    </location>
</feature>
<dbReference type="OrthoDB" id="7855359at2"/>
<feature type="transmembrane region" description="Helical" evidence="1">
    <location>
        <begin position="48"/>
        <end position="71"/>
    </location>
</feature>
<sequence length="161" mass="16302">MSIAGSGHSSTGSSARGVVAAMMALVMALLVLTMMLEDRTDDLSQVEGLGSFVAGQIATQAFAGAICGWLLATFFGRSGGVGWVLSVLGGLLVTLLAGALAGVLQSLPEILSEGLALTEALKVAVGLLVVIFASAGRPMVAVGWLALILLTHVLAARQRRG</sequence>
<keyword evidence="1" id="KW-1133">Transmembrane helix</keyword>
<evidence type="ECO:0000256" key="1">
    <source>
        <dbReference type="SAM" id="Phobius"/>
    </source>
</evidence>
<dbReference type="RefSeq" id="WP_093359755.1">
    <property type="nucleotide sequence ID" value="NZ_FOLG01000002.1"/>
</dbReference>
<evidence type="ECO:0000313" key="3">
    <source>
        <dbReference type="Proteomes" id="UP000198728"/>
    </source>
</evidence>
<feature type="transmembrane region" description="Helical" evidence="1">
    <location>
        <begin position="83"/>
        <end position="103"/>
    </location>
</feature>
<evidence type="ECO:0000313" key="2">
    <source>
        <dbReference type="EMBL" id="SFC06157.1"/>
    </source>
</evidence>
<name>A0A1I1G353_9RHOB</name>
<reference evidence="2 3" key="1">
    <citation type="submission" date="2016-10" db="EMBL/GenBank/DDBJ databases">
        <authorList>
            <person name="de Groot N.N."/>
        </authorList>
    </citation>
    <scope>NUCLEOTIDE SEQUENCE [LARGE SCALE GENOMIC DNA]</scope>
    <source>
        <strain evidence="2 3">DSM 19548</strain>
    </source>
</reference>